<dbReference type="Proteomes" id="UP000076871">
    <property type="component" value="Unassembled WGS sequence"/>
</dbReference>
<dbReference type="InParanoid" id="A0A165CR32"/>
<reference evidence="2 3" key="1">
    <citation type="journal article" date="2016" name="Mol. Biol. Evol.">
        <title>Comparative Genomics of Early-Diverging Mushroom-Forming Fungi Provides Insights into the Origins of Lignocellulose Decay Capabilities.</title>
        <authorList>
            <person name="Nagy L.G."/>
            <person name="Riley R."/>
            <person name="Tritt A."/>
            <person name="Adam C."/>
            <person name="Daum C."/>
            <person name="Floudas D."/>
            <person name="Sun H."/>
            <person name="Yadav J.S."/>
            <person name="Pangilinan J."/>
            <person name="Larsson K.H."/>
            <person name="Matsuura K."/>
            <person name="Barry K."/>
            <person name="Labutti K."/>
            <person name="Kuo R."/>
            <person name="Ohm R.A."/>
            <person name="Bhattacharya S.S."/>
            <person name="Shirouzu T."/>
            <person name="Yoshinaga Y."/>
            <person name="Martin F.M."/>
            <person name="Grigoriev I.V."/>
            <person name="Hibbett D.S."/>
        </authorList>
    </citation>
    <scope>NUCLEOTIDE SEQUENCE [LARGE SCALE GENOMIC DNA]</scope>
    <source>
        <strain evidence="2 3">93-53</strain>
    </source>
</reference>
<dbReference type="AlphaFoldDB" id="A0A165CR32"/>
<accession>A0A165CR32</accession>
<dbReference type="GeneID" id="63828708"/>
<organism evidence="2 3">
    <name type="scientific">Laetiporus sulphureus 93-53</name>
    <dbReference type="NCBI Taxonomy" id="1314785"/>
    <lineage>
        <taxon>Eukaryota</taxon>
        <taxon>Fungi</taxon>
        <taxon>Dikarya</taxon>
        <taxon>Basidiomycota</taxon>
        <taxon>Agaricomycotina</taxon>
        <taxon>Agaricomycetes</taxon>
        <taxon>Polyporales</taxon>
        <taxon>Laetiporus</taxon>
    </lineage>
</organism>
<protein>
    <submittedName>
        <fullName evidence="2">Uncharacterized protein</fullName>
    </submittedName>
</protein>
<dbReference type="EMBL" id="KV427645">
    <property type="protein sequence ID" value="KZT03272.1"/>
    <property type="molecule type" value="Genomic_DNA"/>
</dbReference>
<evidence type="ECO:0000256" key="1">
    <source>
        <dbReference type="SAM" id="MobiDB-lite"/>
    </source>
</evidence>
<dbReference type="RefSeq" id="XP_040761012.1">
    <property type="nucleotide sequence ID" value="XM_040911680.1"/>
</dbReference>
<feature type="region of interest" description="Disordered" evidence="1">
    <location>
        <begin position="20"/>
        <end position="53"/>
    </location>
</feature>
<evidence type="ECO:0000313" key="2">
    <source>
        <dbReference type="EMBL" id="KZT03272.1"/>
    </source>
</evidence>
<evidence type="ECO:0000313" key="3">
    <source>
        <dbReference type="Proteomes" id="UP000076871"/>
    </source>
</evidence>
<keyword evidence="3" id="KW-1185">Reference proteome</keyword>
<proteinExistence type="predicted"/>
<sequence length="217" mass="25084">MGELESLREVFEKLEVREQKKNASQELAIGDSEKPSKPARGDVAMDVDRAKSRPQSSLVHRIKRGQAIRYPRLPKGFRSHPCHYVLGWEVSDATVRSYIKRLPHYIDVFIYKHEKALLDTHGLMLLLLKRIFCYEHFFWATVLPRGSRVPEDPFDPKVPFVTVFGICATASKRYFRRRPSKMQYAALMNAFGAVPAKWHKDPLPKSLFHLQAVCMDC</sequence>
<name>A0A165CR32_9APHY</name>
<feature type="compositionally biased region" description="Basic and acidic residues" evidence="1">
    <location>
        <begin position="31"/>
        <end position="40"/>
    </location>
</feature>
<gene>
    <name evidence="2" type="ORF">LAESUDRAFT_751702</name>
</gene>